<evidence type="ECO:0000313" key="2">
    <source>
        <dbReference type="EMBL" id="ARO87951.1"/>
    </source>
</evidence>
<dbReference type="Proteomes" id="UP000012179">
    <property type="component" value="Chromosome"/>
</dbReference>
<evidence type="ECO:0000313" key="3">
    <source>
        <dbReference type="Proteomes" id="UP000012179"/>
    </source>
</evidence>
<gene>
    <name evidence="2" type="ORF">EBAPG3_009330</name>
</gene>
<evidence type="ECO:0000259" key="1">
    <source>
        <dbReference type="Pfam" id="PF12307"/>
    </source>
</evidence>
<organism evidence="2 3">
    <name type="scientific">Nitrosospira lacus</name>
    <dbReference type="NCBI Taxonomy" id="1288494"/>
    <lineage>
        <taxon>Bacteria</taxon>
        <taxon>Pseudomonadati</taxon>
        <taxon>Pseudomonadota</taxon>
        <taxon>Betaproteobacteria</taxon>
        <taxon>Nitrosomonadales</taxon>
        <taxon>Nitrosomonadaceae</taxon>
        <taxon>Nitrosospira</taxon>
    </lineage>
</organism>
<dbReference type="KEGG" id="nlc:EBAPG3_009330"/>
<protein>
    <recommendedName>
        <fullName evidence="1">DUF3631 domain-containing protein</fullName>
    </recommendedName>
</protein>
<dbReference type="AlphaFoldDB" id="A0A1W6SQ88"/>
<name>A0A1W6SQ88_9PROT</name>
<reference evidence="2 3" key="1">
    <citation type="journal article" date="2015" name="Int. J. Syst. Evol. Microbiol.">
        <title>Nitrosospira lacus sp. nov., a psychrotolerant, ammonia-oxidizing bacterium from sandy lake sediment.</title>
        <authorList>
            <person name="Urakawa H."/>
            <person name="Garcia J.C."/>
            <person name="Nielsen J.L."/>
            <person name="Le V.Q."/>
            <person name="Kozlowski J.A."/>
            <person name="Stein L.Y."/>
            <person name="Lim C.K."/>
            <person name="Pommerening-Roser A."/>
            <person name="Martens-Habbena W."/>
            <person name="Stahl D.A."/>
            <person name="Klotz M.G."/>
        </authorList>
    </citation>
    <scope>NUCLEOTIDE SEQUENCE [LARGE SCALE GENOMIC DNA]</scope>
    <source>
        <strain evidence="2 3">APG3</strain>
    </source>
</reference>
<keyword evidence="3" id="KW-1185">Reference proteome</keyword>
<dbReference type="OrthoDB" id="5959484at2"/>
<dbReference type="eggNOG" id="COG4643">
    <property type="taxonomic scope" value="Bacteria"/>
</dbReference>
<dbReference type="RefSeq" id="WP_004177979.1">
    <property type="nucleotide sequence ID" value="NZ_CP021106.3"/>
</dbReference>
<proteinExistence type="predicted"/>
<accession>A0A1W6SQ88</accession>
<dbReference type="Pfam" id="PF12307">
    <property type="entry name" value="DUF3631"/>
    <property type="match status" value="1"/>
</dbReference>
<feature type="domain" description="DUF3631" evidence="1">
    <location>
        <begin position="257"/>
        <end position="439"/>
    </location>
</feature>
<dbReference type="EMBL" id="CP021106">
    <property type="protein sequence ID" value="ARO87951.1"/>
    <property type="molecule type" value="Genomic_DNA"/>
</dbReference>
<sequence>MSLDPYQSIDATPEAQAAFNEAMQDSVPDESEADVIKRLATMNPLDYDRARKSCAEKLGVKETALDKAVSMARKEKDGQPAMFNEVEPWHSTVDADEVLSELSDAFQRYAVLPPHAADALALWCAFTWFCEVSHIAPLLVLRSPEKGCGKSTVLSIVKRLVFRPWVLSGISAAVLYRVADKYRPTVLIDEGDTFLNAENQELHGIINSGYSQDAPYFWRCVGDDHEPKGFYVFSPKAIAFIGHTRDTLHDRAVEIELRRKLGHEKVARLRHADGGELDILAQKLARLSADHLYAYAAIRPTMPESLPDRQADNWEPLTAIAHLAGSEWVQRATAAALTLTGTKQESAQASVGVELLADIQNVFQSKRIDKIRTTELVNELCNDPEAGWSTYNRGKQISPRQVAKRLSEFSINPKPIRFAYGEVQKGYAKEQFTDAFSRYLSHPLENAILAVTELQPNNDAVLSVTDKNDVTVTQIPSVTATSSIDTGCNRVTDKTGDRGTRIVKGLINEKAEVTI</sequence>
<dbReference type="InterPro" id="IPR022081">
    <property type="entry name" value="DUF3631"/>
</dbReference>